<comment type="caution">
    <text evidence="1">The sequence shown here is derived from an EMBL/GenBank/DDBJ whole genome shotgun (WGS) entry which is preliminary data.</text>
</comment>
<gene>
    <name evidence="1" type="ORF">LCGC14_2865440</name>
</gene>
<sequence length="109" mass="12285">LNATFNAMVVTDALAHDKFLLAKDRSDLTTIQINIANDQLRSMITNDLWEPIQIMVETMQDINFINNKLNIMTNSTKNMFLTINETIGLLNNLSNPDLPIIGSLAYCNQ</sequence>
<reference evidence="1" key="1">
    <citation type="journal article" date="2015" name="Nature">
        <title>Complex archaea that bridge the gap between prokaryotes and eukaryotes.</title>
        <authorList>
            <person name="Spang A."/>
            <person name="Saw J.H."/>
            <person name="Jorgensen S.L."/>
            <person name="Zaremba-Niedzwiedzka K."/>
            <person name="Martijn J."/>
            <person name="Lind A.E."/>
            <person name="van Eijk R."/>
            <person name="Schleper C."/>
            <person name="Guy L."/>
            <person name="Ettema T.J."/>
        </authorList>
    </citation>
    <scope>NUCLEOTIDE SEQUENCE</scope>
</reference>
<accession>A0A0F8Y4Q7</accession>
<dbReference type="EMBL" id="LAZR01055482">
    <property type="protein sequence ID" value="KKK76263.1"/>
    <property type="molecule type" value="Genomic_DNA"/>
</dbReference>
<proteinExistence type="predicted"/>
<evidence type="ECO:0000313" key="1">
    <source>
        <dbReference type="EMBL" id="KKK76263.1"/>
    </source>
</evidence>
<dbReference type="AlphaFoldDB" id="A0A0F8Y4Q7"/>
<protein>
    <submittedName>
        <fullName evidence="1">Uncharacterized protein</fullName>
    </submittedName>
</protein>
<name>A0A0F8Y4Q7_9ZZZZ</name>
<organism evidence="1">
    <name type="scientific">marine sediment metagenome</name>
    <dbReference type="NCBI Taxonomy" id="412755"/>
    <lineage>
        <taxon>unclassified sequences</taxon>
        <taxon>metagenomes</taxon>
        <taxon>ecological metagenomes</taxon>
    </lineage>
</organism>
<feature type="non-terminal residue" evidence="1">
    <location>
        <position position="1"/>
    </location>
</feature>